<comment type="similarity">
    <text evidence="1">Belongs to the Ole e I family.</text>
</comment>
<name>A0AAV5BFA2_ELECO</name>
<accession>A0AAV5BFA2</accession>
<evidence type="ECO:0000313" key="4">
    <source>
        <dbReference type="Proteomes" id="UP001054889"/>
    </source>
</evidence>
<evidence type="ECO:0000313" key="3">
    <source>
        <dbReference type="EMBL" id="GJM84400.1"/>
    </source>
</evidence>
<dbReference type="Proteomes" id="UP001054889">
    <property type="component" value="Unassembled WGS sequence"/>
</dbReference>
<proteinExistence type="inferred from homology"/>
<dbReference type="AlphaFoldDB" id="A0AAV5BFA2"/>
<protein>
    <submittedName>
        <fullName evidence="3">Uncharacterized protein</fullName>
    </submittedName>
</protein>
<gene>
    <name evidence="3" type="primary">ga00064</name>
    <name evidence="3" type="ORF">PR202_ga00064</name>
</gene>
<evidence type="ECO:0000256" key="1">
    <source>
        <dbReference type="ARBA" id="ARBA00010049"/>
    </source>
</evidence>
<dbReference type="EMBL" id="BQKI01000001">
    <property type="protein sequence ID" value="GJM84400.1"/>
    <property type="molecule type" value="Genomic_DNA"/>
</dbReference>
<dbReference type="Pfam" id="PF01190">
    <property type="entry name" value="Pollen_Ole_e_1"/>
    <property type="match status" value="1"/>
</dbReference>
<dbReference type="PANTHER" id="PTHR31614:SF5">
    <property type="entry name" value="ALLERGEN-LIKE PROTEIN BRSN20"/>
    <property type="match status" value="1"/>
</dbReference>
<organism evidence="3 4">
    <name type="scientific">Eleusine coracana subsp. coracana</name>
    <dbReference type="NCBI Taxonomy" id="191504"/>
    <lineage>
        <taxon>Eukaryota</taxon>
        <taxon>Viridiplantae</taxon>
        <taxon>Streptophyta</taxon>
        <taxon>Embryophyta</taxon>
        <taxon>Tracheophyta</taxon>
        <taxon>Spermatophyta</taxon>
        <taxon>Magnoliopsida</taxon>
        <taxon>Liliopsida</taxon>
        <taxon>Poales</taxon>
        <taxon>Poaceae</taxon>
        <taxon>PACMAD clade</taxon>
        <taxon>Chloridoideae</taxon>
        <taxon>Cynodonteae</taxon>
        <taxon>Eleusininae</taxon>
        <taxon>Eleusine</taxon>
    </lineage>
</organism>
<dbReference type="PANTHER" id="PTHR31614">
    <property type="entry name" value="PROTEIN DOWNSTREAM OF FLC-RELATED"/>
    <property type="match status" value="1"/>
</dbReference>
<evidence type="ECO:0000256" key="2">
    <source>
        <dbReference type="ARBA" id="ARBA00023157"/>
    </source>
</evidence>
<keyword evidence="4" id="KW-1185">Reference proteome</keyword>
<dbReference type="InterPro" id="IPR006041">
    <property type="entry name" value="Pollen_Ole_e1_allergen"/>
</dbReference>
<comment type="caution">
    <text evidence="3">The sequence shown here is derived from an EMBL/GenBank/DDBJ whole genome shotgun (WGS) entry which is preliminary data.</text>
</comment>
<reference evidence="3" key="2">
    <citation type="submission" date="2021-12" db="EMBL/GenBank/DDBJ databases">
        <title>Resequencing data analysis of finger millet.</title>
        <authorList>
            <person name="Hatakeyama M."/>
            <person name="Aluri S."/>
            <person name="Balachadran M.T."/>
            <person name="Sivarajan S.R."/>
            <person name="Poveda L."/>
            <person name="Shimizu-Inatsugi R."/>
            <person name="Schlapbach R."/>
            <person name="Sreeman S.M."/>
            <person name="Shimizu K.K."/>
        </authorList>
    </citation>
    <scope>NUCLEOTIDE SEQUENCE</scope>
</reference>
<keyword evidence="2" id="KW-1015">Disulfide bond</keyword>
<reference evidence="3" key="1">
    <citation type="journal article" date="2018" name="DNA Res.">
        <title>Multiple hybrid de novo genome assembly of finger millet, an orphan allotetraploid crop.</title>
        <authorList>
            <person name="Hatakeyama M."/>
            <person name="Aluri S."/>
            <person name="Balachadran M.T."/>
            <person name="Sivarajan S.R."/>
            <person name="Patrignani A."/>
            <person name="Gruter S."/>
            <person name="Poveda L."/>
            <person name="Shimizu-Inatsugi R."/>
            <person name="Baeten J."/>
            <person name="Francoijs K.J."/>
            <person name="Nataraja K.N."/>
            <person name="Reddy Y.A.N."/>
            <person name="Phadnis S."/>
            <person name="Ravikumar R.L."/>
            <person name="Schlapbach R."/>
            <person name="Sreeman S.M."/>
            <person name="Shimizu K.K."/>
        </authorList>
    </citation>
    <scope>NUCLEOTIDE SEQUENCE</scope>
</reference>
<sequence>MDMAADPLLPAGAQLEAAPDGAPADAAAVHLNQVAKDLQEFSGAEVTGTQVYNHLRKWRQRWIKVTKLRELSGALWDEDNFMITLEDEHYKGHVKDVAGVGTKRKRSMLSDDDVIVMGGMIATVNNVAEAIRETKVDDFHPDLYGAVMFMSRFTEEALMTAYSHLLDNKAHGSAFVAMSDSHRVLWLRTYLAKHYYILAPQETNHTPNSHVLIRPGRGQNLAWTERGYGDGSDNQTLSSCIDWTWLRREPRNQSRPFTDRCAHQPHMPTLLCAAPPRGHADATIILFPRGLASSNLPHHSTPISPALLTTTRPVSAAATTMASPRASLLLAAALCALAATAASASRDLRAPRAGFIVRGHVWCDTCKAGFETPASTYIAGAKVRVECESKTTGVKTCSFEGHTDSTGMYNILVADEHEHELCESVLVSSPDMACAKAVAGRERAPVFLTNNNGVTSNVRVANALGFQKDVALSGCSEILKIYEEVEDRV</sequence>